<feature type="compositionally biased region" description="Basic residues" evidence="1">
    <location>
        <begin position="70"/>
        <end position="79"/>
    </location>
</feature>
<dbReference type="Proteomes" id="UP000754883">
    <property type="component" value="Unassembled WGS sequence"/>
</dbReference>
<name>A0A9N9YCA8_9HYPO</name>
<dbReference type="EMBL" id="CABFNO020001560">
    <property type="protein sequence ID" value="CAH0001356.1"/>
    <property type="molecule type" value="Genomic_DNA"/>
</dbReference>
<keyword evidence="3" id="KW-1185">Reference proteome</keyword>
<evidence type="ECO:0000313" key="3">
    <source>
        <dbReference type="Proteomes" id="UP000754883"/>
    </source>
</evidence>
<feature type="region of interest" description="Disordered" evidence="1">
    <location>
        <begin position="103"/>
        <end position="142"/>
    </location>
</feature>
<feature type="compositionally biased region" description="Basic and acidic residues" evidence="1">
    <location>
        <begin position="133"/>
        <end position="142"/>
    </location>
</feature>
<reference evidence="2" key="1">
    <citation type="submission" date="2021-10" db="EMBL/GenBank/DDBJ databases">
        <authorList>
            <person name="Piombo E."/>
        </authorList>
    </citation>
    <scope>NUCLEOTIDE SEQUENCE</scope>
</reference>
<feature type="region of interest" description="Disordered" evidence="1">
    <location>
        <begin position="57"/>
        <end position="88"/>
    </location>
</feature>
<organism evidence="2 3">
    <name type="scientific">Clonostachys byssicola</name>
    <dbReference type="NCBI Taxonomy" id="160290"/>
    <lineage>
        <taxon>Eukaryota</taxon>
        <taxon>Fungi</taxon>
        <taxon>Dikarya</taxon>
        <taxon>Ascomycota</taxon>
        <taxon>Pezizomycotina</taxon>
        <taxon>Sordariomycetes</taxon>
        <taxon>Hypocreomycetidae</taxon>
        <taxon>Hypocreales</taxon>
        <taxon>Bionectriaceae</taxon>
        <taxon>Clonostachys</taxon>
    </lineage>
</organism>
<accession>A0A9N9YCA8</accession>
<evidence type="ECO:0000313" key="2">
    <source>
        <dbReference type="EMBL" id="CAH0001356.1"/>
    </source>
</evidence>
<evidence type="ECO:0000256" key="1">
    <source>
        <dbReference type="SAM" id="MobiDB-lite"/>
    </source>
</evidence>
<feature type="compositionally biased region" description="Acidic residues" evidence="1">
    <location>
        <begin position="118"/>
        <end position="127"/>
    </location>
</feature>
<proteinExistence type="predicted"/>
<comment type="caution">
    <text evidence="2">The sequence shown here is derived from an EMBL/GenBank/DDBJ whole genome shotgun (WGS) entry which is preliminary data.</text>
</comment>
<gene>
    <name evidence="2" type="ORF">CBYS24578_00001461</name>
</gene>
<sequence length="142" mass="15012">MPSKRPVWEGVDGGPELVVVVISQSPPSYTFKLSFRPDAGDQTGSTLACRERGQCAHGTASTAVADRGAQRRRRLRVRKSLGGVSRGGETLLQGGCASACEGLGDDGEGDVKVHNNDAEDEDGEGEGGGETGQDSKRYRYEE</sequence>
<dbReference type="AlphaFoldDB" id="A0A9N9YCA8"/>
<protein>
    <submittedName>
        <fullName evidence="2">Uncharacterized protein</fullName>
    </submittedName>
</protein>